<keyword evidence="7" id="KW-0227">DNA damage</keyword>
<dbReference type="Gene3D" id="3.40.470.10">
    <property type="entry name" value="Uracil-DNA glycosylase-like domain"/>
    <property type="match status" value="1"/>
</dbReference>
<comment type="catalytic activity">
    <reaction evidence="1">
        <text>Hydrolyzes single-stranded DNA or mismatched double-stranded DNA and polynucleotides, releasing free uracil.</text>
        <dbReference type="EC" id="3.2.2.27"/>
    </reaction>
</comment>
<evidence type="ECO:0000259" key="13">
    <source>
        <dbReference type="SMART" id="SM00986"/>
    </source>
</evidence>
<feature type="domain" description="Uracil-DNA glycosylase-like" evidence="13">
    <location>
        <begin position="34"/>
        <end position="188"/>
    </location>
</feature>
<feature type="compositionally biased region" description="Low complexity" evidence="12">
    <location>
        <begin position="208"/>
        <end position="217"/>
    </location>
</feature>
<dbReference type="InterPro" id="IPR005122">
    <property type="entry name" value="Uracil-DNA_glycosylase-like"/>
</dbReference>
<evidence type="ECO:0000256" key="8">
    <source>
        <dbReference type="ARBA" id="ARBA00022801"/>
    </source>
</evidence>
<evidence type="ECO:0000256" key="9">
    <source>
        <dbReference type="ARBA" id="ARBA00023004"/>
    </source>
</evidence>
<evidence type="ECO:0000256" key="1">
    <source>
        <dbReference type="ARBA" id="ARBA00001400"/>
    </source>
</evidence>
<evidence type="ECO:0000256" key="7">
    <source>
        <dbReference type="ARBA" id="ARBA00022763"/>
    </source>
</evidence>
<dbReference type="PANTHER" id="PTHR33693">
    <property type="entry name" value="TYPE-5 URACIL-DNA GLYCOSYLASE"/>
    <property type="match status" value="1"/>
</dbReference>
<organism evidence="14 15">
    <name type="scientific">Pyrodictium abyssi</name>
    <dbReference type="NCBI Taxonomy" id="54256"/>
    <lineage>
        <taxon>Archaea</taxon>
        <taxon>Thermoproteota</taxon>
        <taxon>Thermoprotei</taxon>
        <taxon>Desulfurococcales</taxon>
        <taxon>Pyrodictiaceae</taxon>
        <taxon>Pyrodictium</taxon>
    </lineage>
</organism>
<proteinExistence type="inferred from homology"/>
<dbReference type="RefSeq" id="WP_338251386.1">
    <property type="nucleotide sequence ID" value="NZ_AP028907.1"/>
</dbReference>
<keyword evidence="15" id="KW-1185">Reference proteome</keyword>
<dbReference type="InterPro" id="IPR051536">
    <property type="entry name" value="UDG_Type-4/5"/>
</dbReference>
<evidence type="ECO:0000256" key="10">
    <source>
        <dbReference type="ARBA" id="ARBA00023014"/>
    </source>
</evidence>
<name>A0ABN6ZKN7_9CREN</name>
<dbReference type="GeneID" id="89288423"/>
<dbReference type="PANTHER" id="PTHR33693:SF1">
    <property type="entry name" value="TYPE-4 URACIL-DNA GLYCOSYLASE"/>
    <property type="match status" value="1"/>
</dbReference>
<evidence type="ECO:0000256" key="2">
    <source>
        <dbReference type="ARBA" id="ARBA00006521"/>
    </source>
</evidence>
<evidence type="ECO:0000256" key="4">
    <source>
        <dbReference type="ARBA" id="ARBA00019403"/>
    </source>
</evidence>
<keyword evidence="5" id="KW-0004">4Fe-4S</keyword>
<evidence type="ECO:0000313" key="15">
    <source>
        <dbReference type="Proteomes" id="UP001341135"/>
    </source>
</evidence>
<dbReference type="Pfam" id="PF03167">
    <property type="entry name" value="UDG"/>
    <property type="match status" value="1"/>
</dbReference>
<keyword evidence="8" id="KW-0378">Hydrolase</keyword>
<comment type="similarity">
    <text evidence="2">Belongs to the uracil-DNA glycosylase (UDG) superfamily. Type 4 (UDGa) family.</text>
</comment>
<protein>
    <recommendedName>
        <fullName evidence="4">Type-4 uracil-DNA glycosylase</fullName>
        <ecNumber evidence="3">3.2.2.27</ecNumber>
    </recommendedName>
</protein>
<keyword evidence="10" id="KW-0411">Iron-sulfur</keyword>
<dbReference type="SMART" id="SM00987">
    <property type="entry name" value="UreE_C"/>
    <property type="match status" value="1"/>
</dbReference>
<keyword evidence="6" id="KW-0479">Metal-binding</keyword>
<evidence type="ECO:0000256" key="6">
    <source>
        <dbReference type="ARBA" id="ARBA00022723"/>
    </source>
</evidence>
<evidence type="ECO:0000256" key="3">
    <source>
        <dbReference type="ARBA" id="ARBA00012030"/>
    </source>
</evidence>
<dbReference type="SMART" id="SM00986">
    <property type="entry name" value="UDG"/>
    <property type="match status" value="1"/>
</dbReference>
<dbReference type="InterPro" id="IPR005273">
    <property type="entry name" value="Ura-DNA_glyco_family4"/>
</dbReference>
<sequence length="234" mass="25917">MAGTGIGEEYQRLVEEIQSCTKCRLYKTRRNPVPGEGPVTARVMVVGEAPGRNEDLQGRPFVGAAGQLLTRLLELAGLRREEVYITNIVKCRPPGNRDPQEDEVEACLPYLLRQIQLIRPRLIIAVGRHAARRLLELAGHRWQSMGAQHGKVYRGSIAGVELMIAVTYHPAAALYKPPLREKLEEDFRGPIARVVAEIKTEQGEERIGASSSRGSARQSTLLDFFGPGPSRDKS</sequence>
<evidence type="ECO:0000256" key="12">
    <source>
        <dbReference type="SAM" id="MobiDB-lite"/>
    </source>
</evidence>
<accession>A0ABN6ZKN7</accession>
<dbReference type="InterPro" id="IPR036895">
    <property type="entry name" value="Uracil-DNA_glycosylase-like_sf"/>
</dbReference>
<gene>
    <name evidence="14" type="primary">udg</name>
    <name evidence="14" type="ORF">PABY_03900</name>
</gene>
<evidence type="ECO:0000256" key="5">
    <source>
        <dbReference type="ARBA" id="ARBA00022485"/>
    </source>
</evidence>
<dbReference type="Proteomes" id="UP001341135">
    <property type="component" value="Chromosome"/>
</dbReference>
<dbReference type="NCBIfam" id="TIGR00758">
    <property type="entry name" value="UDG_fam4"/>
    <property type="match status" value="1"/>
</dbReference>
<feature type="region of interest" description="Disordered" evidence="12">
    <location>
        <begin position="203"/>
        <end position="234"/>
    </location>
</feature>
<dbReference type="InterPro" id="IPR053423">
    <property type="entry name" value="Type-4_UDG"/>
</dbReference>
<evidence type="ECO:0000313" key="14">
    <source>
        <dbReference type="EMBL" id="BES80823.1"/>
    </source>
</evidence>
<dbReference type="SUPFAM" id="SSF52141">
    <property type="entry name" value="Uracil-DNA glycosylase-like"/>
    <property type="match status" value="1"/>
</dbReference>
<dbReference type="EMBL" id="AP028907">
    <property type="protein sequence ID" value="BES80823.1"/>
    <property type="molecule type" value="Genomic_DNA"/>
</dbReference>
<dbReference type="CDD" id="cd10030">
    <property type="entry name" value="UDG-F4_TTUDGA_SPO1dp_like"/>
    <property type="match status" value="1"/>
</dbReference>
<dbReference type="NCBIfam" id="NF040953">
    <property type="entry name" value="Arch_udg"/>
    <property type="match status" value="1"/>
</dbReference>
<dbReference type="EC" id="3.2.2.27" evidence="3"/>
<keyword evidence="11" id="KW-0234">DNA repair</keyword>
<keyword evidence="9" id="KW-0408">Iron</keyword>
<evidence type="ECO:0000256" key="11">
    <source>
        <dbReference type="ARBA" id="ARBA00023204"/>
    </source>
</evidence>
<reference evidence="14 15" key="1">
    <citation type="submission" date="2023-09" db="EMBL/GenBank/DDBJ databases">
        <title>Pyrofollis japonicus gen. nov. sp. nov., a novel member of the family Pyrodictiaceae isolated from the Iheya North hydrothermal field.</title>
        <authorList>
            <person name="Miyazaki U."/>
            <person name="Sanari M."/>
            <person name="Tame A."/>
            <person name="Kitajima M."/>
            <person name="Okamoto A."/>
            <person name="Sawayama S."/>
            <person name="Miyazaki J."/>
            <person name="Takai K."/>
            <person name="Nakagawa S."/>
        </authorList>
    </citation>
    <scope>NUCLEOTIDE SEQUENCE [LARGE SCALE GENOMIC DNA]</scope>
    <source>
        <strain evidence="14 15">AV2</strain>
    </source>
</reference>